<dbReference type="RefSeq" id="XP_022102332.1">
    <property type="nucleotide sequence ID" value="XM_022246640.1"/>
</dbReference>
<dbReference type="Pfam" id="PF00147">
    <property type="entry name" value="Fibrinogen_C"/>
    <property type="match status" value="1"/>
</dbReference>
<dbReference type="OrthoDB" id="9990035at2759"/>
<feature type="region of interest" description="Disordered" evidence="2">
    <location>
        <begin position="26"/>
        <end position="118"/>
    </location>
</feature>
<feature type="compositionally biased region" description="Low complexity" evidence="2">
    <location>
        <begin position="78"/>
        <end position="89"/>
    </location>
</feature>
<dbReference type="InterPro" id="IPR002181">
    <property type="entry name" value="Fibrinogen_a/b/g_C_dom"/>
</dbReference>
<dbReference type="InterPro" id="IPR014716">
    <property type="entry name" value="Fibrinogen_a/b/g_C_1"/>
</dbReference>
<dbReference type="GO" id="GO:0005615">
    <property type="term" value="C:extracellular space"/>
    <property type="evidence" value="ECO:0007669"/>
    <property type="project" value="TreeGrafter"/>
</dbReference>
<dbReference type="KEGG" id="aplc:110985549"/>
<dbReference type="SUPFAM" id="SSF56496">
    <property type="entry name" value="Fibrinogen C-terminal domain-like"/>
    <property type="match status" value="1"/>
</dbReference>
<keyword evidence="1" id="KW-1015">Disulfide bond</keyword>
<sequence length="419" mass="46740">MQKMGPSHVKTVLLLAALYVTVTKSQIEHGNSSETQETSTNRDNLARPDVARGPRTFIPAGNEDTSGPLSTDFDMTRGRYQSRTTTRSSTDVDAQPPGTDDRDRPATQSRTDDDISSGKFVCQPHITIHSPAASTSSGTCCNCSTIREMISSELARLRDSCRDALGRGNTGQQLQQLHSAVSDLAVVLKAFQRPGVPVPATLVGLPKDCSEALARGATNSGVYMVQPLDFSRAIEVYCDMETDGGGWTVFQRRKDGTVDFDRNFAQYRRGFGDPEEEFWLGNDNLHRLTAQDEYELRVDLTDFEGNSAYANYDLFRVADAEDNYRLTVGEYSGTAGDAMANHDNQPFTTKDRDNDNWGTKNCAKEYHSAWWHNSCYYASLNGDYLGGNTDSYGKGVVWYQWKGYYYSLRTSEMKFRMKN</sequence>
<dbReference type="FunFam" id="3.90.215.10:FF:000001">
    <property type="entry name" value="Tenascin isoform 1"/>
    <property type="match status" value="1"/>
</dbReference>
<dbReference type="PANTHER" id="PTHR19143:SF444">
    <property type="entry name" value="PROTEIN SCABROUS"/>
    <property type="match status" value="1"/>
</dbReference>
<dbReference type="PROSITE" id="PS51406">
    <property type="entry name" value="FIBRINOGEN_C_2"/>
    <property type="match status" value="1"/>
</dbReference>
<accession>A0A8B7ZBG9</accession>
<dbReference type="OMA" id="CQPHITI"/>
<dbReference type="CDD" id="cd00087">
    <property type="entry name" value="FReD"/>
    <property type="match status" value="1"/>
</dbReference>
<dbReference type="InterPro" id="IPR050373">
    <property type="entry name" value="Fibrinogen_C-term_domain"/>
</dbReference>
<reference evidence="6" key="1">
    <citation type="submission" date="2025-08" db="UniProtKB">
        <authorList>
            <consortium name="RefSeq"/>
        </authorList>
    </citation>
    <scope>IDENTIFICATION</scope>
</reference>
<protein>
    <submittedName>
        <fullName evidence="6">Ficolin-2-like</fullName>
    </submittedName>
</protein>
<dbReference type="GeneID" id="110985549"/>
<dbReference type="PANTHER" id="PTHR19143">
    <property type="entry name" value="FIBRINOGEN/TENASCIN/ANGIOPOEITIN"/>
    <property type="match status" value="1"/>
</dbReference>
<dbReference type="InterPro" id="IPR036056">
    <property type="entry name" value="Fibrinogen-like_C"/>
</dbReference>
<evidence type="ECO:0000256" key="3">
    <source>
        <dbReference type="SAM" id="SignalP"/>
    </source>
</evidence>
<evidence type="ECO:0000256" key="2">
    <source>
        <dbReference type="SAM" id="MobiDB-lite"/>
    </source>
</evidence>
<keyword evidence="3" id="KW-0732">Signal</keyword>
<organism evidence="5 6">
    <name type="scientific">Acanthaster planci</name>
    <name type="common">Crown-of-thorns starfish</name>
    <dbReference type="NCBI Taxonomy" id="133434"/>
    <lineage>
        <taxon>Eukaryota</taxon>
        <taxon>Metazoa</taxon>
        <taxon>Echinodermata</taxon>
        <taxon>Eleutherozoa</taxon>
        <taxon>Asterozoa</taxon>
        <taxon>Asteroidea</taxon>
        <taxon>Valvatacea</taxon>
        <taxon>Valvatida</taxon>
        <taxon>Acanthasteridae</taxon>
        <taxon>Acanthaster</taxon>
    </lineage>
</organism>
<feature type="signal peptide" evidence="3">
    <location>
        <begin position="1"/>
        <end position="25"/>
    </location>
</feature>
<dbReference type="NCBIfam" id="NF040941">
    <property type="entry name" value="GGGWT_bact"/>
    <property type="match status" value="1"/>
</dbReference>
<keyword evidence="5" id="KW-1185">Reference proteome</keyword>
<evidence type="ECO:0000313" key="5">
    <source>
        <dbReference type="Proteomes" id="UP000694845"/>
    </source>
</evidence>
<name>A0A8B7ZBG9_ACAPL</name>
<feature type="chain" id="PRO_5034129414" evidence="3">
    <location>
        <begin position="26"/>
        <end position="419"/>
    </location>
</feature>
<dbReference type="SMART" id="SM00186">
    <property type="entry name" value="FBG"/>
    <property type="match status" value="1"/>
</dbReference>
<dbReference type="Gene3D" id="3.90.215.10">
    <property type="entry name" value="Gamma Fibrinogen, chain A, domain 1"/>
    <property type="match status" value="1"/>
</dbReference>
<dbReference type="AlphaFoldDB" id="A0A8B7ZBG9"/>
<feature type="compositionally biased region" description="Basic and acidic residues" evidence="2">
    <location>
        <begin position="99"/>
        <end position="113"/>
    </location>
</feature>
<gene>
    <name evidence="6" type="primary">LOC110985549</name>
</gene>
<dbReference type="Proteomes" id="UP000694845">
    <property type="component" value="Unplaced"/>
</dbReference>
<feature type="compositionally biased region" description="Polar residues" evidence="2">
    <location>
        <begin position="28"/>
        <end position="43"/>
    </location>
</feature>
<evidence type="ECO:0000256" key="1">
    <source>
        <dbReference type="ARBA" id="ARBA00023157"/>
    </source>
</evidence>
<evidence type="ECO:0000313" key="6">
    <source>
        <dbReference type="RefSeq" id="XP_022102332.1"/>
    </source>
</evidence>
<proteinExistence type="predicted"/>
<feature type="domain" description="Fibrinogen C-terminal" evidence="4">
    <location>
        <begin position="200"/>
        <end position="419"/>
    </location>
</feature>
<evidence type="ECO:0000259" key="4">
    <source>
        <dbReference type="PROSITE" id="PS51406"/>
    </source>
</evidence>